<name>A0A8J5VKC7_ZIZPA</name>
<keyword evidence="7" id="KW-1185">Reference proteome</keyword>
<dbReference type="InterPro" id="IPR050221">
    <property type="entry name" value="26S_Proteasome_ATPase"/>
</dbReference>
<keyword evidence="2 3" id="KW-0067">ATP-binding</keyword>
<dbReference type="AlphaFoldDB" id="A0A8J5VKC7"/>
<dbReference type="Pfam" id="PF17862">
    <property type="entry name" value="AAA_lid_3"/>
    <property type="match status" value="1"/>
</dbReference>
<dbReference type="OrthoDB" id="9443236at2759"/>
<feature type="domain" description="AAA ATPase AAA+ lid" evidence="5">
    <location>
        <begin position="63"/>
        <end position="106"/>
    </location>
</feature>
<dbReference type="InterPro" id="IPR003959">
    <property type="entry name" value="ATPase_AAA_core"/>
</dbReference>
<comment type="caution">
    <text evidence="6">The sequence shown here is derived from an EMBL/GenBank/DDBJ whole genome shotgun (WGS) entry which is preliminary data.</text>
</comment>
<evidence type="ECO:0000313" key="7">
    <source>
        <dbReference type="Proteomes" id="UP000729402"/>
    </source>
</evidence>
<evidence type="ECO:0000256" key="1">
    <source>
        <dbReference type="ARBA" id="ARBA00022741"/>
    </source>
</evidence>
<dbReference type="InterPro" id="IPR041569">
    <property type="entry name" value="AAA_lid_3"/>
</dbReference>
<dbReference type="GO" id="GO:0005524">
    <property type="term" value="F:ATP binding"/>
    <property type="evidence" value="ECO:0007669"/>
    <property type="project" value="UniProtKB-KW"/>
</dbReference>
<evidence type="ECO:0008006" key="8">
    <source>
        <dbReference type="Google" id="ProtNLM"/>
    </source>
</evidence>
<evidence type="ECO:0000256" key="3">
    <source>
        <dbReference type="RuleBase" id="RU003651"/>
    </source>
</evidence>
<dbReference type="Proteomes" id="UP000729402">
    <property type="component" value="Unassembled WGS sequence"/>
</dbReference>
<accession>A0A8J5VKC7</accession>
<dbReference type="EMBL" id="JAAALK010000289">
    <property type="protein sequence ID" value="KAG8050313.1"/>
    <property type="molecule type" value="Genomic_DNA"/>
</dbReference>
<feature type="domain" description="ATPase AAA-type core" evidence="4">
    <location>
        <begin position="1"/>
        <end position="39"/>
    </location>
</feature>
<evidence type="ECO:0000313" key="6">
    <source>
        <dbReference type="EMBL" id="KAG8050313.1"/>
    </source>
</evidence>
<sequence length="127" mass="14077">MDGFDQSTNVRVIMATNRADELDPALLRPGRVDRKIEFTAPKHHDDKLLVLQACTAGMSLDGDIDLDALANRHDELNGAEIAAVCREAGTQAVRCGRYTVTREDFHKGYLSVVNNKPNGARQFAFYN</sequence>
<dbReference type="GO" id="GO:0016887">
    <property type="term" value="F:ATP hydrolysis activity"/>
    <property type="evidence" value="ECO:0007669"/>
    <property type="project" value="InterPro"/>
</dbReference>
<dbReference type="InterPro" id="IPR003960">
    <property type="entry name" value="ATPase_AAA_CS"/>
</dbReference>
<organism evidence="6 7">
    <name type="scientific">Zizania palustris</name>
    <name type="common">Northern wild rice</name>
    <dbReference type="NCBI Taxonomy" id="103762"/>
    <lineage>
        <taxon>Eukaryota</taxon>
        <taxon>Viridiplantae</taxon>
        <taxon>Streptophyta</taxon>
        <taxon>Embryophyta</taxon>
        <taxon>Tracheophyta</taxon>
        <taxon>Spermatophyta</taxon>
        <taxon>Magnoliopsida</taxon>
        <taxon>Liliopsida</taxon>
        <taxon>Poales</taxon>
        <taxon>Poaceae</taxon>
        <taxon>BOP clade</taxon>
        <taxon>Oryzoideae</taxon>
        <taxon>Oryzeae</taxon>
        <taxon>Zizaniinae</taxon>
        <taxon>Zizania</taxon>
    </lineage>
</organism>
<proteinExistence type="inferred from homology"/>
<reference evidence="6" key="2">
    <citation type="submission" date="2021-02" db="EMBL/GenBank/DDBJ databases">
        <authorList>
            <person name="Kimball J.A."/>
            <person name="Haas M.W."/>
            <person name="Macchietto M."/>
            <person name="Kono T."/>
            <person name="Duquette J."/>
            <person name="Shao M."/>
        </authorList>
    </citation>
    <scope>NUCLEOTIDE SEQUENCE</scope>
    <source>
        <tissue evidence="6">Fresh leaf tissue</tissue>
    </source>
</reference>
<gene>
    <name evidence="6" type="ORF">GUJ93_ZPchr0009g172</name>
</gene>
<evidence type="ECO:0000259" key="4">
    <source>
        <dbReference type="Pfam" id="PF00004"/>
    </source>
</evidence>
<comment type="similarity">
    <text evidence="3">Belongs to the AAA ATPase family.</text>
</comment>
<dbReference type="PANTHER" id="PTHR23073">
    <property type="entry name" value="26S PROTEASOME REGULATORY SUBUNIT"/>
    <property type="match status" value="1"/>
</dbReference>
<evidence type="ECO:0000259" key="5">
    <source>
        <dbReference type="Pfam" id="PF17862"/>
    </source>
</evidence>
<reference evidence="6" key="1">
    <citation type="journal article" date="2021" name="bioRxiv">
        <title>Whole Genome Assembly and Annotation of Northern Wild Rice, Zizania palustris L., Supports a Whole Genome Duplication in the Zizania Genus.</title>
        <authorList>
            <person name="Haas M."/>
            <person name="Kono T."/>
            <person name="Macchietto M."/>
            <person name="Millas R."/>
            <person name="McGilp L."/>
            <person name="Shao M."/>
            <person name="Duquette J."/>
            <person name="Hirsch C.N."/>
            <person name="Kimball J."/>
        </authorList>
    </citation>
    <scope>NUCLEOTIDE SEQUENCE</scope>
    <source>
        <tissue evidence="6">Fresh leaf tissue</tissue>
    </source>
</reference>
<evidence type="ECO:0000256" key="2">
    <source>
        <dbReference type="ARBA" id="ARBA00022840"/>
    </source>
</evidence>
<protein>
    <recommendedName>
        <fullName evidence="8">AAA ATPase AAA+ lid domain-containing protein</fullName>
    </recommendedName>
</protein>
<dbReference type="PROSITE" id="PS00674">
    <property type="entry name" value="AAA"/>
    <property type="match status" value="1"/>
</dbReference>
<keyword evidence="1 3" id="KW-0547">Nucleotide-binding</keyword>
<dbReference type="Pfam" id="PF00004">
    <property type="entry name" value="AAA"/>
    <property type="match status" value="1"/>
</dbReference>